<dbReference type="Proteomes" id="UP000070572">
    <property type="component" value="Unassembled WGS sequence"/>
</dbReference>
<evidence type="ECO:0000313" key="3">
    <source>
        <dbReference type="Proteomes" id="UP000070572"/>
    </source>
</evidence>
<gene>
    <name evidence="2" type="ORF">HMPREF1862_00242</name>
</gene>
<name>A0AB34X1B3_9ACTO</name>
<comment type="caution">
    <text evidence="2">The sequence shown here is derived from an EMBL/GenBank/DDBJ whole genome shotgun (WGS) entry which is preliminary data.</text>
</comment>
<dbReference type="AlphaFoldDB" id="A0AB34X1B3"/>
<dbReference type="SUPFAM" id="SSF56112">
    <property type="entry name" value="Protein kinase-like (PK-like)"/>
    <property type="match status" value="1"/>
</dbReference>
<proteinExistence type="predicted"/>
<dbReference type="Pfam" id="PF01636">
    <property type="entry name" value="APH"/>
    <property type="match status" value="1"/>
</dbReference>
<dbReference type="EMBL" id="LSDN01000005">
    <property type="protein sequence ID" value="KXB81815.1"/>
    <property type="molecule type" value="Genomic_DNA"/>
</dbReference>
<accession>A0AB34X1B3</accession>
<organism evidence="2 3">
    <name type="scientific">Varibaculum cambriense</name>
    <dbReference type="NCBI Taxonomy" id="184870"/>
    <lineage>
        <taxon>Bacteria</taxon>
        <taxon>Bacillati</taxon>
        <taxon>Actinomycetota</taxon>
        <taxon>Actinomycetes</taxon>
        <taxon>Actinomycetales</taxon>
        <taxon>Actinomycetaceae</taxon>
        <taxon>Varibaculum</taxon>
    </lineage>
</organism>
<dbReference type="InterPro" id="IPR011009">
    <property type="entry name" value="Kinase-like_dom_sf"/>
</dbReference>
<sequence>MKMTAESPHSQLKWPGRNAIIDIVWDYLLKRRWFPSHLERSQVRVLDYRELEDPNFRLLILEAQGIWYHLPLALVADWNGDGIAGRTSFPPENPGYLVDGPYCPAYVQHWIRSAHQAGTLPLLPEADDLLANLLDASLDSKILSGEQSNTSVLLGGKYPTIIKFFRVLVTGANPEVTVPLALARTGWQGVPQPRGYSQLSLWDQDGQPQQVTTASAAIRLDAAQDGFKLICSLAGSGEDPTKLARQLGAFTADMHRHLLEAFGEGEDPASGTMLASRLRNQYQQAETAYPQLREHPQIGEEVARLAQALTGLGGLPPTQRVHGDYHLGQCLYSSDSWYAIDFEGEPLRPLEERTAPDQVERDIAGMLRSFDYARVEGGADGDWLNRARLAFLAGYFGEEQLPGPALVVLRAFEVEKALYEVRYEAEQRPDWVSIPLKALLLLLPQSA</sequence>
<dbReference type="InterPro" id="IPR002575">
    <property type="entry name" value="Aminoglycoside_PTrfase"/>
</dbReference>
<protein>
    <recommendedName>
        <fullName evidence="1">Aminoglycoside phosphotransferase domain-containing protein</fullName>
    </recommendedName>
</protein>
<evidence type="ECO:0000259" key="1">
    <source>
        <dbReference type="Pfam" id="PF01636"/>
    </source>
</evidence>
<reference evidence="2 3" key="1">
    <citation type="submission" date="2016-01" db="EMBL/GenBank/DDBJ databases">
        <authorList>
            <person name="Mitreva M."/>
            <person name="Pepin K.H."/>
            <person name="Mihindukulasuriya K.A."/>
            <person name="Fulton R."/>
            <person name="Fronick C."/>
            <person name="O'Laughlin M."/>
            <person name="Miner T."/>
            <person name="Herter B."/>
            <person name="Rosa B.A."/>
            <person name="Cordes M."/>
            <person name="Tomlinson C."/>
            <person name="Wollam A."/>
            <person name="Palsikar V.B."/>
            <person name="Mardis E.R."/>
            <person name="Wilson R.K."/>
        </authorList>
    </citation>
    <scope>NUCLEOTIDE SEQUENCE [LARGE SCALE GENOMIC DNA]</scope>
    <source>
        <strain evidence="2 3">DNF00696</strain>
    </source>
</reference>
<evidence type="ECO:0000313" key="2">
    <source>
        <dbReference type="EMBL" id="KXB81815.1"/>
    </source>
</evidence>
<feature type="domain" description="Aminoglycoside phosphotransferase" evidence="1">
    <location>
        <begin position="145"/>
        <end position="343"/>
    </location>
</feature>
<dbReference type="Gene3D" id="3.90.1200.10">
    <property type="match status" value="1"/>
</dbReference>